<proteinExistence type="predicted"/>
<gene>
    <name evidence="1" type="ORF">GGI48_14890</name>
</gene>
<dbReference type="Pfam" id="PF15589">
    <property type="entry name" value="Imm21"/>
    <property type="match status" value="1"/>
</dbReference>
<dbReference type="RefSeq" id="WP_179598961.1">
    <property type="nucleotide sequence ID" value="NZ_CP060201.1"/>
</dbReference>
<evidence type="ECO:0000313" key="2">
    <source>
        <dbReference type="Proteomes" id="UP000515277"/>
    </source>
</evidence>
<dbReference type="AlphaFoldDB" id="A0A7G7XKA0"/>
<organism evidence="1 2">
    <name type="scientific">Pseudomonas protegens</name>
    <dbReference type="NCBI Taxonomy" id="380021"/>
    <lineage>
        <taxon>Bacteria</taxon>
        <taxon>Pseudomonadati</taxon>
        <taxon>Pseudomonadota</taxon>
        <taxon>Gammaproteobacteria</taxon>
        <taxon>Pseudomonadales</taxon>
        <taxon>Pseudomonadaceae</taxon>
        <taxon>Pseudomonas</taxon>
    </lineage>
</organism>
<sequence>MSRFKISPWLSSSGGPLVVIGDGLAGMWRGLDGDPSDYHRACQIDDYAGRLEGVDGDILVLGDEPLDTAIATADDALLIIRWICAPSEAEVLAQLERLELGSLTPIERLSIDWSSDALVLFDGVDWFDPQACLRLQLLSPHSEVSTFRYQPTPDTALLIHQIVPRQRAHPVLRSAGAQG</sequence>
<dbReference type="EMBL" id="CP060201">
    <property type="protein sequence ID" value="QNH80395.1"/>
    <property type="molecule type" value="Genomic_DNA"/>
</dbReference>
<evidence type="ECO:0008006" key="3">
    <source>
        <dbReference type="Google" id="ProtNLM"/>
    </source>
</evidence>
<dbReference type="InterPro" id="IPR028961">
    <property type="entry name" value="Imm21"/>
</dbReference>
<dbReference type="Proteomes" id="UP000515277">
    <property type="component" value="Chromosome"/>
</dbReference>
<name>A0A7G7XKA0_9PSED</name>
<evidence type="ECO:0000313" key="1">
    <source>
        <dbReference type="EMBL" id="QNH80395.1"/>
    </source>
</evidence>
<reference evidence="2" key="1">
    <citation type="journal article" date="2020" name="Microbiol. Resour. Announc.">
        <title>Complete genome sequences of four natural Pseudomonas isolates that catabolize a wide range of aromatic compounds relevant to lignin valorization.</title>
        <authorList>
            <person name="Hatmaker E.A."/>
            <person name="Presley G."/>
            <person name="Cannon O."/>
            <person name="Guss A.M."/>
            <person name="Elkins J.G."/>
        </authorList>
    </citation>
    <scope>NUCLEOTIDE SEQUENCE [LARGE SCALE GENOMIC DNA]</scope>
    <source>
        <strain evidence="2">H1F5C</strain>
    </source>
</reference>
<accession>A0A7G7XKA0</accession>
<protein>
    <recommendedName>
        <fullName evidence="3">Immunity protein 21 of polymorphic toxin system</fullName>
    </recommendedName>
</protein>